<name>A0A1F6W6H1_9BACT</name>
<keyword evidence="5" id="KW-0694">RNA-binding</keyword>
<sequence length="108" mass="12361">MLLKKNRADKEAVERIFNGGKFINSPNLTFKFILTNQSSAPRISFVAPKGIAKSAVKRNLLRRRGYAVLKKYIAHFPLGLLGVFLFKKYQDDTTIIENEIKNILHKIN</sequence>
<accession>A0A1F6W6H1</accession>
<dbReference type="EMBL" id="MFUA01000011">
    <property type="protein sequence ID" value="OGI77366.1"/>
    <property type="molecule type" value="Genomic_DNA"/>
</dbReference>
<evidence type="ECO:0000256" key="4">
    <source>
        <dbReference type="ARBA" id="ARBA00022801"/>
    </source>
</evidence>
<evidence type="ECO:0000256" key="1">
    <source>
        <dbReference type="ARBA" id="ARBA00022694"/>
    </source>
</evidence>
<evidence type="ECO:0000313" key="6">
    <source>
        <dbReference type="EMBL" id="OGI77366.1"/>
    </source>
</evidence>
<dbReference type="SUPFAM" id="SSF54211">
    <property type="entry name" value="Ribosomal protein S5 domain 2-like"/>
    <property type="match status" value="1"/>
</dbReference>
<evidence type="ECO:0000256" key="2">
    <source>
        <dbReference type="ARBA" id="ARBA00022722"/>
    </source>
</evidence>
<dbReference type="InterPro" id="IPR000100">
    <property type="entry name" value="RNase_P"/>
</dbReference>
<proteinExistence type="predicted"/>
<gene>
    <name evidence="6" type="ORF">A3B85_02235</name>
</gene>
<keyword evidence="1" id="KW-0819">tRNA processing</keyword>
<dbReference type="InterPro" id="IPR014721">
    <property type="entry name" value="Ribsml_uS5_D2-typ_fold_subgr"/>
</dbReference>
<keyword evidence="4" id="KW-0378">Hydrolase</keyword>
<dbReference type="GO" id="GO:0000049">
    <property type="term" value="F:tRNA binding"/>
    <property type="evidence" value="ECO:0007669"/>
    <property type="project" value="InterPro"/>
</dbReference>
<dbReference type="Pfam" id="PF00825">
    <property type="entry name" value="Ribonuclease_P"/>
    <property type="match status" value="1"/>
</dbReference>
<keyword evidence="2" id="KW-0540">Nuclease</keyword>
<reference evidence="6 7" key="1">
    <citation type="journal article" date="2016" name="Nat. Commun.">
        <title>Thousands of microbial genomes shed light on interconnected biogeochemical processes in an aquifer system.</title>
        <authorList>
            <person name="Anantharaman K."/>
            <person name="Brown C.T."/>
            <person name="Hug L.A."/>
            <person name="Sharon I."/>
            <person name="Castelle C.J."/>
            <person name="Probst A.J."/>
            <person name="Thomas B.C."/>
            <person name="Singh A."/>
            <person name="Wilkins M.J."/>
            <person name="Karaoz U."/>
            <person name="Brodie E.L."/>
            <person name="Williams K.H."/>
            <person name="Hubbard S.S."/>
            <person name="Banfield J.F."/>
        </authorList>
    </citation>
    <scope>NUCLEOTIDE SEQUENCE [LARGE SCALE GENOMIC DNA]</scope>
</reference>
<evidence type="ECO:0000256" key="3">
    <source>
        <dbReference type="ARBA" id="ARBA00022759"/>
    </source>
</evidence>
<protein>
    <submittedName>
        <fullName evidence="6">Uncharacterized protein</fullName>
    </submittedName>
</protein>
<dbReference type="InterPro" id="IPR020568">
    <property type="entry name" value="Ribosomal_Su5_D2-typ_SF"/>
</dbReference>
<dbReference type="GO" id="GO:0008033">
    <property type="term" value="P:tRNA processing"/>
    <property type="evidence" value="ECO:0007669"/>
    <property type="project" value="UniProtKB-KW"/>
</dbReference>
<dbReference type="STRING" id="1801750.A3B85_02235"/>
<organism evidence="6 7">
    <name type="scientific">Candidatus Nomurabacteria bacterium RIFCSPHIGHO2_02_FULL_37_13</name>
    <dbReference type="NCBI Taxonomy" id="1801750"/>
    <lineage>
        <taxon>Bacteria</taxon>
        <taxon>Candidatus Nomuraibacteriota</taxon>
    </lineage>
</organism>
<evidence type="ECO:0000256" key="5">
    <source>
        <dbReference type="ARBA" id="ARBA00022884"/>
    </source>
</evidence>
<dbReference type="GO" id="GO:0004526">
    <property type="term" value="F:ribonuclease P activity"/>
    <property type="evidence" value="ECO:0007669"/>
    <property type="project" value="InterPro"/>
</dbReference>
<dbReference type="Proteomes" id="UP000178374">
    <property type="component" value="Unassembled WGS sequence"/>
</dbReference>
<dbReference type="AlphaFoldDB" id="A0A1F6W6H1"/>
<dbReference type="Gene3D" id="3.30.230.10">
    <property type="match status" value="1"/>
</dbReference>
<keyword evidence="3" id="KW-0255">Endonuclease</keyword>
<comment type="caution">
    <text evidence="6">The sequence shown here is derived from an EMBL/GenBank/DDBJ whole genome shotgun (WGS) entry which is preliminary data.</text>
</comment>
<evidence type="ECO:0000313" key="7">
    <source>
        <dbReference type="Proteomes" id="UP000178374"/>
    </source>
</evidence>